<reference evidence="7 8" key="1">
    <citation type="journal article" date="2015" name="Nature">
        <title>rRNA introns, odd ribosomes, and small enigmatic genomes across a large radiation of phyla.</title>
        <authorList>
            <person name="Brown C.T."/>
            <person name="Hug L.A."/>
            <person name="Thomas B.C."/>
            <person name="Sharon I."/>
            <person name="Castelle C.J."/>
            <person name="Singh A."/>
            <person name="Wilkins M.J."/>
            <person name="Williams K.H."/>
            <person name="Banfield J.F."/>
        </authorList>
    </citation>
    <scope>NUCLEOTIDE SEQUENCE [LARGE SCALE GENOMIC DNA]</scope>
</reference>
<dbReference type="HAMAP" id="MF_01151">
    <property type="entry name" value="GrpE"/>
    <property type="match status" value="1"/>
</dbReference>
<dbReference type="GO" id="GO:0042803">
    <property type="term" value="F:protein homodimerization activity"/>
    <property type="evidence" value="ECO:0007669"/>
    <property type="project" value="InterPro"/>
</dbReference>
<comment type="function">
    <text evidence="3">Participates actively in the response to hyperosmotic and heat shock by preventing the aggregation of stress-denatured proteins, in association with DnaK and GrpE. It is the nucleotide exchange factor for DnaK and may function as a thermosensor. Unfolded proteins bind initially to DnaJ; upon interaction with the DnaJ-bound protein, DnaK hydrolyzes its bound ATP, resulting in the formation of a stable complex. GrpE releases ADP from DnaK; ATP binding to DnaK triggers the release of the substrate protein, thus completing the reaction cycle. Several rounds of ATP-dependent interactions between DnaJ, DnaK and GrpE are required for fully efficient folding.</text>
</comment>
<comment type="caution">
    <text evidence="7">The sequence shown here is derived from an EMBL/GenBank/DDBJ whole genome shotgun (WGS) entry which is preliminary data.</text>
</comment>
<dbReference type="PANTHER" id="PTHR21237:SF23">
    <property type="entry name" value="GRPE PROTEIN HOMOLOG, MITOCHONDRIAL"/>
    <property type="match status" value="1"/>
</dbReference>
<dbReference type="EMBL" id="LCIJ01000022">
    <property type="protein sequence ID" value="KKT52076.1"/>
    <property type="molecule type" value="Genomic_DNA"/>
</dbReference>
<dbReference type="SUPFAM" id="SSF51064">
    <property type="entry name" value="Head domain of nucleotide exchange factor GrpE"/>
    <property type="match status" value="1"/>
</dbReference>
<keyword evidence="5" id="KW-0175">Coiled coil</keyword>
<evidence type="ECO:0000313" key="7">
    <source>
        <dbReference type="EMBL" id="KKT52076.1"/>
    </source>
</evidence>
<dbReference type="PRINTS" id="PR00773">
    <property type="entry name" value="GRPEPROTEIN"/>
</dbReference>
<dbReference type="GO" id="GO:0006457">
    <property type="term" value="P:protein folding"/>
    <property type="evidence" value="ECO:0007669"/>
    <property type="project" value="InterPro"/>
</dbReference>
<dbReference type="Gene3D" id="3.90.20.20">
    <property type="match status" value="1"/>
</dbReference>
<feature type="coiled-coil region" evidence="5">
    <location>
        <begin position="42"/>
        <end position="69"/>
    </location>
</feature>
<dbReference type="GO" id="GO:0005737">
    <property type="term" value="C:cytoplasm"/>
    <property type="evidence" value="ECO:0007669"/>
    <property type="project" value="UniProtKB-SubCell"/>
</dbReference>
<dbReference type="SUPFAM" id="SSF58014">
    <property type="entry name" value="Coiled-coil domain of nucleotide exchange factor GrpE"/>
    <property type="match status" value="1"/>
</dbReference>
<dbReference type="AlphaFoldDB" id="A0A0G1HY59"/>
<evidence type="ECO:0000256" key="6">
    <source>
        <dbReference type="SAM" id="MobiDB-lite"/>
    </source>
</evidence>
<dbReference type="Proteomes" id="UP000034752">
    <property type="component" value="Unassembled WGS sequence"/>
</dbReference>
<evidence type="ECO:0000256" key="5">
    <source>
        <dbReference type="SAM" id="Coils"/>
    </source>
</evidence>
<dbReference type="Pfam" id="PF01025">
    <property type="entry name" value="GrpE"/>
    <property type="match status" value="1"/>
</dbReference>
<dbReference type="GO" id="GO:0000774">
    <property type="term" value="F:adenyl-nucleotide exchange factor activity"/>
    <property type="evidence" value="ECO:0007669"/>
    <property type="project" value="InterPro"/>
</dbReference>
<comment type="similarity">
    <text evidence="1 3 4">Belongs to the GrpE family.</text>
</comment>
<keyword evidence="2 3" id="KW-0143">Chaperone</keyword>
<dbReference type="InterPro" id="IPR000740">
    <property type="entry name" value="GrpE"/>
</dbReference>
<accession>A0A0G1HY59</accession>
<keyword evidence="3" id="KW-0346">Stress response</keyword>
<evidence type="ECO:0000313" key="8">
    <source>
        <dbReference type="Proteomes" id="UP000034752"/>
    </source>
</evidence>
<dbReference type="InterPro" id="IPR009012">
    <property type="entry name" value="GrpE_head"/>
</dbReference>
<feature type="region of interest" description="Disordered" evidence="6">
    <location>
        <begin position="1"/>
        <end position="35"/>
    </location>
</feature>
<comment type="subcellular location">
    <subcellularLocation>
        <location evidence="3">Cytoplasm</location>
    </subcellularLocation>
</comment>
<dbReference type="PANTHER" id="PTHR21237">
    <property type="entry name" value="GRPE PROTEIN"/>
    <property type="match status" value="1"/>
</dbReference>
<dbReference type="Gene3D" id="2.30.22.10">
    <property type="entry name" value="Head domain of nucleotide exchange factor GrpE"/>
    <property type="match status" value="1"/>
</dbReference>
<evidence type="ECO:0000256" key="1">
    <source>
        <dbReference type="ARBA" id="ARBA00009054"/>
    </source>
</evidence>
<dbReference type="GO" id="GO:0051087">
    <property type="term" value="F:protein-folding chaperone binding"/>
    <property type="evidence" value="ECO:0007669"/>
    <property type="project" value="InterPro"/>
</dbReference>
<evidence type="ECO:0000256" key="3">
    <source>
        <dbReference type="HAMAP-Rule" id="MF_01151"/>
    </source>
</evidence>
<name>A0A0G1HY59_UNCK3</name>
<keyword evidence="3" id="KW-0963">Cytoplasm</keyword>
<dbReference type="InterPro" id="IPR013805">
    <property type="entry name" value="GrpE_CC"/>
</dbReference>
<evidence type="ECO:0000256" key="4">
    <source>
        <dbReference type="RuleBase" id="RU004478"/>
    </source>
</evidence>
<comment type="subunit">
    <text evidence="3">Homodimer.</text>
</comment>
<protein>
    <recommendedName>
        <fullName evidence="3">Protein GrpE</fullName>
    </recommendedName>
    <alternativeName>
        <fullName evidence="3">HSP-70 cofactor</fullName>
    </alternativeName>
</protein>
<sequence>MPKKKDNQSEEINQPLPTPPYQGVERGGQPFQKPDVNWEDVAKRALADLDNYKKQQEKLRGELTQFMNMALLTRFLEVQDDLSRVLYMVKSKKMDPAKIPADVMQCQMGVIGGMENILKKFSEIFKSEGLEQIVVNPGDKFDPTTMEAISHEDHTEHKDDTVIEQFEAGLKYKELIIKPAKVRVGK</sequence>
<gene>
    <name evidence="3" type="primary">grpE</name>
    <name evidence="7" type="ORF">VE96_C0022G0008</name>
</gene>
<evidence type="ECO:0000256" key="2">
    <source>
        <dbReference type="ARBA" id="ARBA00023186"/>
    </source>
</evidence>
<proteinExistence type="inferred from homology"/>
<dbReference type="GO" id="GO:0051082">
    <property type="term" value="F:unfolded protein binding"/>
    <property type="evidence" value="ECO:0007669"/>
    <property type="project" value="TreeGrafter"/>
</dbReference>
<organism evidence="7 8">
    <name type="scientific">candidate division Kazan bacterium GW2011_GWA1_44_22</name>
    <dbReference type="NCBI Taxonomy" id="1620410"/>
    <lineage>
        <taxon>Bacteria</taxon>
        <taxon>Bacteria division Kazan-3B-28</taxon>
    </lineage>
</organism>